<dbReference type="OrthoDB" id="129626at2"/>
<keyword evidence="4" id="KW-1185">Reference proteome</keyword>
<evidence type="ECO:0000259" key="2">
    <source>
        <dbReference type="Pfam" id="PF14242"/>
    </source>
</evidence>
<dbReference type="InterPro" id="IPR009060">
    <property type="entry name" value="UBA-like_sf"/>
</dbReference>
<dbReference type="CDD" id="cd14360">
    <property type="entry name" value="UBA_NAC_like_bac"/>
    <property type="match status" value="1"/>
</dbReference>
<evidence type="ECO:0000313" key="4">
    <source>
        <dbReference type="Proteomes" id="UP000198636"/>
    </source>
</evidence>
<dbReference type="SUPFAM" id="SSF46934">
    <property type="entry name" value="UBA-like"/>
    <property type="match status" value="1"/>
</dbReference>
<accession>A0A1G5BU07</accession>
<evidence type="ECO:0000256" key="1">
    <source>
        <dbReference type="SAM" id="MobiDB-lite"/>
    </source>
</evidence>
<protein>
    <recommendedName>
        <fullName evidence="2">DUF4342 domain-containing protein</fullName>
    </recommendedName>
</protein>
<dbReference type="Gene3D" id="1.10.8.10">
    <property type="entry name" value="DNA helicase RuvA subunit, C-terminal domain"/>
    <property type="match status" value="1"/>
</dbReference>
<dbReference type="RefSeq" id="WP_091539629.1">
    <property type="nucleotide sequence ID" value="NZ_FMUS01000002.1"/>
</dbReference>
<dbReference type="STRING" id="1120976.SAMN03080606_00521"/>
<feature type="region of interest" description="Disordered" evidence="1">
    <location>
        <begin position="143"/>
        <end position="171"/>
    </location>
</feature>
<feature type="compositionally biased region" description="Basic and acidic residues" evidence="1">
    <location>
        <begin position="161"/>
        <end position="171"/>
    </location>
</feature>
<dbReference type="Pfam" id="PF14242">
    <property type="entry name" value="DUF4342"/>
    <property type="match status" value="1"/>
</dbReference>
<reference evidence="3 4" key="1">
    <citation type="submission" date="2016-10" db="EMBL/GenBank/DDBJ databases">
        <authorList>
            <person name="de Groot N.N."/>
        </authorList>
    </citation>
    <scope>NUCLEOTIDE SEQUENCE [LARGE SCALE GENOMIC DNA]</scope>
    <source>
        <strain evidence="3 4">DSM 18978</strain>
    </source>
</reference>
<dbReference type="AlphaFoldDB" id="A0A1G5BU07"/>
<gene>
    <name evidence="3" type="ORF">SAMN03080606_00521</name>
</gene>
<sequence>MDINLEKIDILRERTGVSYKEAREVLEETNGDLVEALIKLEEKSDKNWYDTINVTGNDVIEKLKAIIKKGNVTRVILKKDGEIMLNIPVTAGAIGVVLGPLVSIVGVSAAIASRATIEIVKNNGEVVDINDMAEEKINEFKSKMKPKDTSTDEITEDIEETLDKIDDGADF</sequence>
<feature type="domain" description="DUF4342" evidence="2">
    <location>
        <begin position="46"/>
        <end position="121"/>
    </location>
</feature>
<name>A0A1G5BU07_9FIRM</name>
<dbReference type="Proteomes" id="UP000198636">
    <property type="component" value="Unassembled WGS sequence"/>
</dbReference>
<feature type="compositionally biased region" description="Acidic residues" evidence="1">
    <location>
        <begin position="151"/>
        <end position="160"/>
    </location>
</feature>
<proteinExistence type="predicted"/>
<dbReference type="InterPro" id="IPR025642">
    <property type="entry name" value="DUF4342"/>
</dbReference>
<organism evidence="3 4">
    <name type="scientific">Alkaliphilus peptidifermentans DSM 18978</name>
    <dbReference type="NCBI Taxonomy" id="1120976"/>
    <lineage>
        <taxon>Bacteria</taxon>
        <taxon>Bacillati</taxon>
        <taxon>Bacillota</taxon>
        <taxon>Clostridia</taxon>
        <taxon>Peptostreptococcales</taxon>
        <taxon>Natronincolaceae</taxon>
        <taxon>Alkaliphilus</taxon>
    </lineage>
</organism>
<evidence type="ECO:0000313" key="3">
    <source>
        <dbReference type="EMBL" id="SCX93556.1"/>
    </source>
</evidence>
<dbReference type="EMBL" id="FMUS01000002">
    <property type="protein sequence ID" value="SCX93556.1"/>
    <property type="molecule type" value="Genomic_DNA"/>
</dbReference>